<accession>A0ABY4RIX1</accession>
<protein>
    <submittedName>
        <fullName evidence="3">YciI-like protein</fullName>
    </submittedName>
</protein>
<evidence type="ECO:0000313" key="4">
    <source>
        <dbReference type="Proteomes" id="UP001057134"/>
    </source>
</evidence>
<reference evidence="3" key="2">
    <citation type="journal article" date="2021" name="J Anim Sci Technol">
        <title>Complete genome sequence of Paenibacillus konkukensis sp. nov. SK3146 as a potential probiotic strain.</title>
        <authorList>
            <person name="Jung H.I."/>
            <person name="Park S."/>
            <person name="Niu K.M."/>
            <person name="Lee S.W."/>
            <person name="Kothari D."/>
            <person name="Yi K.J."/>
            <person name="Kim S.K."/>
        </authorList>
    </citation>
    <scope>NUCLEOTIDE SEQUENCE</scope>
    <source>
        <strain evidence="3">SK3146</strain>
    </source>
</reference>
<keyword evidence="4" id="KW-1185">Reference proteome</keyword>
<comment type="similarity">
    <text evidence="1">Belongs to the YciI family.</text>
</comment>
<reference evidence="3" key="1">
    <citation type="submission" date="2018-02" db="EMBL/GenBank/DDBJ databases">
        <authorList>
            <person name="Kim S.-K."/>
            <person name="Jung H.-I."/>
            <person name="Lee S.-W."/>
        </authorList>
    </citation>
    <scope>NUCLEOTIDE SEQUENCE</scope>
    <source>
        <strain evidence="3">SK3146</strain>
    </source>
</reference>
<dbReference type="InterPro" id="IPR005545">
    <property type="entry name" value="YCII"/>
</dbReference>
<evidence type="ECO:0000256" key="1">
    <source>
        <dbReference type="ARBA" id="ARBA00007689"/>
    </source>
</evidence>
<evidence type="ECO:0000259" key="2">
    <source>
        <dbReference type="Pfam" id="PF03795"/>
    </source>
</evidence>
<dbReference type="Proteomes" id="UP001057134">
    <property type="component" value="Chromosome"/>
</dbReference>
<dbReference type="InterPro" id="IPR011008">
    <property type="entry name" value="Dimeric_a/b-barrel"/>
</dbReference>
<dbReference type="RefSeq" id="WP_249863726.1">
    <property type="nucleotide sequence ID" value="NZ_CP027059.1"/>
</dbReference>
<dbReference type="Gene3D" id="3.30.70.1060">
    <property type="entry name" value="Dimeric alpha+beta barrel"/>
    <property type="match status" value="1"/>
</dbReference>
<gene>
    <name evidence="3" type="ORF">SK3146_00649</name>
</gene>
<proteinExistence type="inferred from homology"/>
<dbReference type="SUPFAM" id="SSF54909">
    <property type="entry name" value="Dimeric alpha+beta barrel"/>
    <property type="match status" value="1"/>
</dbReference>
<dbReference type="PANTHER" id="PTHR37828:SF1">
    <property type="entry name" value="YCII-RELATED DOMAIN-CONTAINING PROTEIN"/>
    <property type="match status" value="1"/>
</dbReference>
<evidence type="ECO:0000313" key="3">
    <source>
        <dbReference type="EMBL" id="UQZ81493.1"/>
    </source>
</evidence>
<dbReference type="Pfam" id="PF03795">
    <property type="entry name" value="YCII"/>
    <property type="match status" value="1"/>
</dbReference>
<organism evidence="3 4">
    <name type="scientific">Paenibacillus konkukensis</name>
    <dbReference type="NCBI Taxonomy" id="2020716"/>
    <lineage>
        <taxon>Bacteria</taxon>
        <taxon>Bacillati</taxon>
        <taxon>Bacillota</taxon>
        <taxon>Bacilli</taxon>
        <taxon>Bacillales</taxon>
        <taxon>Paenibacillaceae</taxon>
        <taxon>Paenibacillus</taxon>
    </lineage>
</organism>
<sequence length="89" mass="10285">MKHFAVFLPMLDEEKSQTYRSAHLDYLAEKRAEGRIFANGRFVDGAGGLVIYRVESFEAVEALVLNDPYIIHKARNYEIHEWDVVLADQ</sequence>
<feature type="domain" description="YCII-related" evidence="2">
    <location>
        <begin position="13"/>
        <end position="82"/>
    </location>
</feature>
<name>A0ABY4RIX1_9BACL</name>
<dbReference type="EMBL" id="CP027059">
    <property type="protein sequence ID" value="UQZ81493.1"/>
    <property type="molecule type" value="Genomic_DNA"/>
</dbReference>
<dbReference type="PANTHER" id="PTHR37828">
    <property type="entry name" value="GSR2449 PROTEIN"/>
    <property type="match status" value="1"/>
</dbReference>